<sequence length="561" mass="65491">MINFSIETKNSKNVDVRQRKIILEDKEWFVKEFIRSFLFVYANKVFYISKDGKEILLSPKDMKEKEKWLTETAEDDFNDYVANPKAGYKALAGFIDHIPVGIILYRELKEERVLYLAQGFIVPEYQKKGIGSNLLEKLLEQIAQDFDEFHVLTRHQNDAAMSLYNQVGFSVGTAEIVEKYGYNPMRYISFIKHSPQRKQAFDAKKVEHSDLGAQNEEWFRTQMKAIYKSIYDKKSLLIQKSNGLVTLGIDSFAEKEEWISETIENCLDQFYVNPKPEFKSLVFNYEEQAIACFLFEVNSETINVVEAFVVEEYRGKGLFKLFINTISSYKNIGVKNIKINVRHQNETMIQCVSKMGFYANAELSSAFYVSYQKSIENFELRKISARGIQFLDIKSEDHEWLVINYGKHFLNAFNGKIYFSPNENNENNPLILKDEQMKKKFATGLANKYLNDLNQNMIKLQIIFKNNEKIGAIFFKLDISSHSLIILDFFTVDAEILQNILSDFVKHSRNNNGIRSINTIVNHQNERLIQALVNINFQMESSKMAFNEHYQPLYQKLFFLN</sequence>
<proteinExistence type="predicted"/>
<dbReference type="AlphaFoldDB" id="A0A3M7QQX5"/>
<accession>A0A3M7QQX5</accession>
<feature type="domain" description="N-acetyltransferase" evidence="1">
    <location>
        <begin position="52"/>
        <end position="192"/>
    </location>
</feature>
<protein>
    <recommendedName>
        <fullName evidence="1">N-acetyltransferase domain-containing protein</fullName>
    </recommendedName>
</protein>
<reference evidence="2 3" key="1">
    <citation type="journal article" date="2018" name="Sci. Rep.">
        <title>Genomic signatures of local adaptation to the degree of environmental predictability in rotifers.</title>
        <authorList>
            <person name="Franch-Gras L."/>
            <person name="Hahn C."/>
            <person name="Garcia-Roger E.M."/>
            <person name="Carmona M.J."/>
            <person name="Serra M."/>
            <person name="Gomez A."/>
        </authorList>
    </citation>
    <scope>NUCLEOTIDE SEQUENCE [LARGE SCALE GENOMIC DNA]</scope>
    <source>
        <strain evidence="2">HYR1</strain>
    </source>
</reference>
<dbReference type="SUPFAM" id="SSF55729">
    <property type="entry name" value="Acyl-CoA N-acyltransferases (Nat)"/>
    <property type="match status" value="2"/>
</dbReference>
<dbReference type="OrthoDB" id="47374at2759"/>
<dbReference type="PANTHER" id="PTHR43617:SF38">
    <property type="entry name" value="N-ACETYLTRANSFERASE DOMAIN-CONTAINING PROTEIN"/>
    <property type="match status" value="1"/>
</dbReference>
<dbReference type="GO" id="GO:0016747">
    <property type="term" value="F:acyltransferase activity, transferring groups other than amino-acyl groups"/>
    <property type="evidence" value="ECO:0007669"/>
    <property type="project" value="InterPro"/>
</dbReference>
<dbReference type="Pfam" id="PF00583">
    <property type="entry name" value="Acetyltransf_1"/>
    <property type="match status" value="1"/>
</dbReference>
<dbReference type="InterPro" id="IPR050276">
    <property type="entry name" value="MshD_Acetyltransferase"/>
</dbReference>
<dbReference type="Proteomes" id="UP000276133">
    <property type="component" value="Unassembled WGS sequence"/>
</dbReference>
<dbReference type="InterPro" id="IPR000182">
    <property type="entry name" value="GNAT_dom"/>
</dbReference>
<dbReference type="InterPro" id="IPR016181">
    <property type="entry name" value="Acyl_CoA_acyltransferase"/>
</dbReference>
<dbReference type="EMBL" id="REGN01005308">
    <property type="protein sequence ID" value="RNA13867.1"/>
    <property type="molecule type" value="Genomic_DNA"/>
</dbReference>
<dbReference type="PROSITE" id="PS51186">
    <property type="entry name" value="GNAT"/>
    <property type="match status" value="1"/>
</dbReference>
<dbReference type="CDD" id="cd04301">
    <property type="entry name" value="NAT_SF"/>
    <property type="match status" value="1"/>
</dbReference>
<comment type="caution">
    <text evidence="2">The sequence shown here is derived from an EMBL/GenBank/DDBJ whole genome shotgun (WGS) entry which is preliminary data.</text>
</comment>
<dbReference type="PANTHER" id="PTHR43617">
    <property type="entry name" value="L-AMINO ACID N-ACETYLTRANSFERASE"/>
    <property type="match status" value="1"/>
</dbReference>
<evidence type="ECO:0000313" key="3">
    <source>
        <dbReference type="Proteomes" id="UP000276133"/>
    </source>
</evidence>
<organism evidence="2 3">
    <name type="scientific">Brachionus plicatilis</name>
    <name type="common">Marine rotifer</name>
    <name type="synonym">Brachionus muelleri</name>
    <dbReference type="NCBI Taxonomy" id="10195"/>
    <lineage>
        <taxon>Eukaryota</taxon>
        <taxon>Metazoa</taxon>
        <taxon>Spiralia</taxon>
        <taxon>Gnathifera</taxon>
        <taxon>Rotifera</taxon>
        <taxon>Eurotatoria</taxon>
        <taxon>Monogononta</taxon>
        <taxon>Pseudotrocha</taxon>
        <taxon>Ploima</taxon>
        <taxon>Brachionidae</taxon>
        <taxon>Brachionus</taxon>
    </lineage>
</organism>
<evidence type="ECO:0000313" key="2">
    <source>
        <dbReference type="EMBL" id="RNA13867.1"/>
    </source>
</evidence>
<dbReference type="Gene3D" id="3.40.630.30">
    <property type="match status" value="2"/>
</dbReference>
<gene>
    <name evidence="2" type="ORF">BpHYR1_049672</name>
</gene>
<keyword evidence="3" id="KW-1185">Reference proteome</keyword>
<evidence type="ECO:0000259" key="1">
    <source>
        <dbReference type="PROSITE" id="PS51186"/>
    </source>
</evidence>
<name>A0A3M7QQX5_BRAPC</name>